<comment type="caution">
    <text evidence="2">The sequence shown here is derived from an EMBL/GenBank/DDBJ whole genome shotgun (WGS) entry which is preliminary data.</text>
</comment>
<feature type="region of interest" description="Disordered" evidence="1">
    <location>
        <begin position="200"/>
        <end position="240"/>
    </location>
</feature>
<dbReference type="PANTHER" id="PTHR31182:SF17">
    <property type="entry name" value="EEIG1_EHBP1 PROTEIN AMINO-TERMINAL DOMAIN PROTEIN"/>
    <property type="match status" value="1"/>
</dbReference>
<proteinExistence type="predicted"/>
<evidence type="ECO:0000313" key="2">
    <source>
        <dbReference type="EMBL" id="OIT23203.1"/>
    </source>
</evidence>
<dbReference type="Proteomes" id="UP000187609">
    <property type="component" value="Unassembled WGS sequence"/>
</dbReference>
<dbReference type="KEGG" id="nau:109216709"/>
<feature type="compositionally biased region" description="Low complexity" evidence="1">
    <location>
        <begin position="275"/>
        <end position="285"/>
    </location>
</feature>
<accession>A0A1J6KK74</accession>
<name>A0A1J6KK74_NICAT</name>
<evidence type="ECO:0008006" key="4">
    <source>
        <dbReference type="Google" id="ProtNLM"/>
    </source>
</evidence>
<dbReference type="OMA" id="IWDEIKS"/>
<dbReference type="AlphaFoldDB" id="A0A1J6KK74"/>
<protein>
    <recommendedName>
        <fullName evidence="4">C2 NT-type domain-containing protein</fullName>
    </recommendedName>
</protein>
<dbReference type="STRING" id="49451.A0A1J6KK74"/>
<gene>
    <name evidence="2" type="ORF">A4A49_28660</name>
</gene>
<dbReference type="EMBL" id="MJEQ01003321">
    <property type="protein sequence ID" value="OIT23203.1"/>
    <property type="molecule type" value="Genomic_DNA"/>
</dbReference>
<evidence type="ECO:0000313" key="3">
    <source>
        <dbReference type="Proteomes" id="UP000187609"/>
    </source>
</evidence>
<keyword evidence="3" id="KW-1185">Reference proteome</keyword>
<organism evidence="2 3">
    <name type="scientific">Nicotiana attenuata</name>
    <name type="common">Coyote tobacco</name>
    <dbReference type="NCBI Taxonomy" id="49451"/>
    <lineage>
        <taxon>Eukaryota</taxon>
        <taxon>Viridiplantae</taxon>
        <taxon>Streptophyta</taxon>
        <taxon>Embryophyta</taxon>
        <taxon>Tracheophyta</taxon>
        <taxon>Spermatophyta</taxon>
        <taxon>Magnoliopsida</taxon>
        <taxon>eudicotyledons</taxon>
        <taxon>Gunneridae</taxon>
        <taxon>Pentapetalae</taxon>
        <taxon>asterids</taxon>
        <taxon>lamiids</taxon>
        <taxon>Solanales</taxon>
        <taxon>Solanaceae</taxon>
        <taxon>Nicotianoideae</taxon>
        <taxon>Nicotianeae</taxon>
        <taxon>Nicotiana</taxon>
    </lineage>
</organism>
<evidence type="ECO:0000256" key="1">
    <source>
        <dbReference type="SAM" id="MobiDB-lite"/>
    </source>
</evidence>
<reference evidence="2" key="1">
    <citation type="submission" date="2016-11" db="EMBL/GenBank/DDBJ databases">
        <title>The genome of Nicotiana attenuata.</title>
        <authorList>
            <person name="Xu S."/>
            <person name="Brockmoeller T."/>
            <person name="Gaquerel E."/>
            <person name="Navarro A."/>
            <person name="Kuhl H."/>
            <person name="Gase K."/>
            <person name="Ling Z."/>
            <person name="Zhou W."/>
            <person name="Kreitzer C."/>
            <person name="Stanke M."/>
            <person name="Tang H."/>
            <person name="Lyons E."/>
            <person name="Pandey P."/>
            <person name="Pandey S.P."/>
            <person name="Timmermann B."/>
            <person name="Baldwin I.T."/>
        </authorList>
    </citation>
    <scope>NUCLEOTIDE SEQUENCE [LARGE SCALE GENOMIC DNA]</scope>
    <source>
        <strain evidence="2">UT</strain>
    </source>
</reference>
<feature type="region of interest" description="Disordered" evidence="1">
    <location>
        <begin position="261"/>
        <end position="313"/>
    </location>
</feature>
<dbReference type="PANTHER" id="PTHR31182">
    <property type="entry name" value="C2 NT-TYPE DOMAIN-CONTAINING PROTEIN"/>
    <property type="match status" value="1"/>
</dbReference>
<feature type="compositionally biased region" description="Basic and acidic residues" evidence="1">
    <location>
        <begin position="292"/>
        <end position="313"/>
    </location>
</feature>
<sequence>MVVKMVKIKKFHVKIRTLKLELGVDDNIEAFDGVKMMAIKMKWKGEPKFGLVPFHYKQKKDVTSRRILKKLGQANNSIEWNNDGDEFENVCCFTEVSGCYQSLKYSPWDVSFNVLYSNNLEAKMVLIGKMVVNVAEMASKMVSEIEEKLPITLNIGKLSISATLHVKVKFAEIRDVQDTAGCARDSSQLQSLAKSKSLCDRKGHKENQLSQEDDSDESSTFEAVEPKAIESGSIPSLETQPDSVNKVGWFSWKRRRLSLRPTRSKAEPSIKKSRSFSVVSRFSQQNVGKPEPSTESKDKNEGSSKKSAWEVKELQSRDGQTRLKTNVFFASFDQCSDKAAGESACTALVAVISHWLQSNRDAMPTRSEFDNLILQGSSEWRKLCQNDTYINDFPNKHFDLETILRAGIRPIAISHDQSFVGFFSPEKFESLQGVMSFDQIWDKISSIAEDTAFEPRVYIISWNDHFFVLKVEASAYYIIDTLGERLFEGCNKAYVLKFDDSTMMYEKVNAEEKSQKNGTKAKEAGKEEMICNGKECCREFIKRFLAAIPLKELEEQEEKETVSYFSLHHRLQIEFNSSYLLSSSSSSLTSSPFSSSATSTPSYL</sequence>
<feature type="region of interest" description="Disordered" evidence="1">
    <location>
        <begin position="585"/>
        <end position="604"/>
    </location>
</feature>
<dbReference type="OrthoDB" id="733571at2759"/>
<dbReference type="Gramene" id="OIT23203">
    <property type="protein sequence ID" value="OIT23203"/>
    <property type="gene ID" value="A4A49_28660"/>
</dbReference>